<feature type="transmembrane region" description="Helical" evidence="7">
    <location>
        <begin position="111"/>
        <end position="128"/>
    </location>
</feature>
<dbReference type="AlphaFoldDB" id="A0A4Y8RTA9"/>
<evidence type="ECO:0000313" key="9">
    <source>
        <dbReference type="EMBL" id="TFF27535.1"/>
    </source>
</evidence>
<dbReference type="InterPro" id="IPR020846">
    <property type="entry name" value="MFS_dom"/>
</dbReference>
<dbReference type="SUPFAM" id="SSF103473">
    <property type="entry name" value="MFS general substrate transporter"/>
    <property type="match status" value="1"/>
</dbReference>
<dbReference type="InterPro" id="IPR011701">
    <property type="entry name" value="MFS"/>
</dbReference>
<feature type="transmembrane region" description="Helical" evidence="7">
    <location>
        <begin position="388"/>
        <end position="407"/>
    </location>
</feature>
<evidence type="ECO:0000256" key="1">
    <source>
        <dbReference type="ARBA" id="ARBA00004651"/>
    </source>
</evidence>
<gene>
    <name evidence="9" type="ORF">E3C22_03500</name>
</gene>
<dbReference type="PANTHER" id="PTHR42718">
    <property type="entry name" value="MAJOR FACILITATOR SUPERFAMILY MULTIDRUG TRANSPORTER MFSC"/>
    <property type="match status" value="1"/>
</dbReference>
<dbReference type="Proteomes" id="UP000298179">
    <property type="component" value="Unassembled WGS sequence"/>
</dbReference>
<keyword evidence="5 7" id="KW-1133">Transmembrane helix</keyword>
<dbReference type="CDD" id="cd17321">
    <property type="entry name" value="MFS_MMR_MDR_like"/>
    <property type="match status" value="1"/>
</dbReference>
<dbReference type="Gene3D" id="1.20.1720.10">
    <property type="entry name" value="Multidrug resistance protein D"/>
    <property type="match status" value="1"/>
</dbReference>
<feature type="transmembrane region" description="Helical" evidence="7">
    <location>
        <begin position="348"/>
        <end position="368"/>
    </location>
</feature>
<dbReference type="PANTHER" id="PTHR42718:SF46">
    <property type="entry name" value="BLR6921 PROTEIN"/>
    <property type="match status" value="1"/>
</dbReference>
<dbReference type="RefSeq" id="WP_134760241.1">
    <property type="nucleotide sequence ID" value="NZ_SOZD01000001.1"/>
</dbReference>
<evidence type="ECO:0000256" key="5">
    <source>
        <dbReference type="ARBA" id="ARBA00022989"/>
    </source>
</evidence>
<feature type="transmembrane region" description="Helical" evidence="7">
    <location>
        <begin position="215"/>
        <end position="240"/>
    </location>
</feature>
<evidence type="ECO:0000256" key="2">
    <source>
        <dbReference type="ARBA" id="ARBA00022448"/>
    </source>
</evidence>
<evidence type="ECO:0000256" key="7">
    <source>
        <dbReference type="SAM" id="Phobius"/>
    </source>
</evidence>
<feature type="transmembrane region" description="Helical" evidence="7">
    <location>
        <begin position="83"/>
        <end position="105"/>
    </location>
</feature>
<evidence type="ECO:0000313" key="10">
    <source>
        <dbReference type="Proteomes" id="UP000298179"/>
    </source>
</evidence>
<dbReference type="EMBL" id="SOZD01000001">
    <property type="protein sequence ID" value="TFF27535.1"/>
    <property type="molecule type" value="Genomic_DNA"/>
</dbReference>
<accession>A0A4Y8RTA9</accession>
<evidence type="ECO:0000259" key="8">
    <source>
        <dbReference type="PROSITE" id="PS50850"/>
    </source>
</evidence>
<dbReference type="OrthoDB" id="9812221at2"/>
<comment type="caution">
    <text evidence="9">The sequence shown here is derived from an EMBL/GenBank/DDBJ whole genome shotgun (WGS) entry which is preliminary data.</text>
</comment>
<feature type="domain" description="Major facilitator superfamily (MFS) profile" evidence="8">
    <location>
        <begin position="16"/>
        <end position="412"/>
    </location>
</feature>
<feature type="transmembrane region" description="Helical" evidence="7">
    <location>
        <begin position="171"/>
        <end position="194"/>
    </location>
</feature>
<keyword evidence="10" id="KW-1185">Reference proteome</keyword>
<feature type="transmembrane region" description="Helical" evidence="7">
    <location>
        <begin position="54"/>
        <end position="71"/>
    </location>
</feature>
<comment type="subcellular location">
    <subcellularLocation>
        <location evidence="1">Cell membrane</location>
        <topology evidence="1">Multi-pass membrane protein</topology>
    </subcellularLocation>
</comment>
<organism evidence="9 10">
    <name type="scientific">Jiella endophytica</name>
    <dbReference type="NCBI Taxonomy" id="2558362"/>
    <lineage>
        <taxon>Bacteria</taxon>
        <taxon>Pseudomonadati</taxon>
        <taxon>Pseudomonadota</taxon>
        <taxon>Alphaproteobacteria</taxon>
        <taxon>Hyphomicrobiales</taxon>
        <taxon>Aurantimonadaceae</taxon>
        <taxon>Jiella</taxon>
    </lineage>
</organism>
<evidence type="ECO:0000256" key="4">
    <source>
        <dbReference type="ARBA" id="ARBA00022692"/>
    </source>
</evidence>
<feature type="transmembrane region" description="Helical" evidence="7">
    <location>
        <begin position="281"/>
        <end position="299"/>
    </location>
</feature>
<dbReference type="GO" id="GO:0022857">
    <property type="term" value="F:transmembrane transporter activity"/>
    <property type="evidence" value="ECO:0007669"/>
    <property type="project" value="InterPro"/>
</dbReference>
<evidence type="ECO:0000256" key="3">
    <source>
        <dbReference type="ARBA" id="ARBA00022475"/>
    </source>
</evidence>
<feature type="transmembrane region" description="Helical" evidence="7">
    <location>
        <begin position="305"/>
        <end position="322"/>
    </location>
</feature>
<keyword evidence="3" id="KW-1003">Cell membrane</keyword>
<proteinExistence type="predicted"/>
<dbReference type="Pfam" id="PF07690">
    <property type="entry name" value="MFS_1"/>
    <property type="match status" value="1"/>
</dbReference>
<keyword evidence="4 7" id="KW-0812">Transmembrane</keyword>
<feature type="transmembrane region" description="Helical" evidence="7">
    <location>
        <begin position="246"/>
        <end position="269"/>
    </location>
</feature>
<reference evidence="9 10" key="1">
    <citation type="submission" date="2019-03" db="EMBL/GenBank/DDBJ databases">
        <title>Jiella endophytica sp. nov., a novel endophytic bacterium isolated from root of Ficus microcarpa Linn. f.</title>
        <authorList>
            <person name="Tuo L."/>
        </authorList>
    </citation>
    <scope>NUCLEOTIDE SEQUENCE [LARGE SCALE GENOMIC DNA]</scope>
    <source>
        <strain evidence="9 10">CBS5Q-3</strain>
    </source>
</reference>
<dbReference type="PROSITE" id="PS50850">
    <property type="entry name" value="MFS"/>
    <property type="match status" value="1"/>
</dbReference>
<protein>
    <submittedName>
        <fullName evidence="9">MFS transporter</fullName>
    </submittedName>
</protein>
<keyword evidence="2" id="KW-0813">Transport</keyword>
<dbReference type="PRINTS" id="PR01035">
    <property type="entry name" value="TCRTETA"/>
</dbReference>
<dbReference type="GO" id="GO:0016020">
    <property type="term" value="C:membrane"/>
    <property type="evidence" value="ECO:0007669"/>
    <property type="project" value="UniProtKB-SubCell"/>
</dbReference>
<evidence type="ECO:0000256" key="6">
    <source>
        <dbReference type="ARBA" id="ARBA00023136"/>
    </source>
</evidence>
<name>A0A4Y8RTA9_9HYPH</name>
<feature type="transmembrane region" description="Helical" evidence="7">
    <location>
        <begin position="140"/>
        <end position="165"/>
    </location>
</feature>
<dbReference type="InterPro" id="IPR001958">
    <property type="entry name" value="Tet-R_TetA/multi-R_MdtG-like"/>
</dbReference>
<dbReference type="InterPro" id="IPR036259">
    <property type="entry name" value="MFS_trans_sf"/>
</dbReference>
<keyword evidence="6 7" id="KW-0472">Membrane</keyword>
<sequence>MNRVELNTSGGRQSWVTAALALAMLLASLGTSIANIALPALAEAFSAPFSTVQAVVVAYLAAMTVAVVFAGRLGDRLGLKPGLVAGLCLFLTASLGCGAAPTLWLLVGARAVQGVGAAFLMTLSMALMRQCAGVRLGRAMGLLGTASALGTALGPSLGGLLVPAFGWRGVFLVQVPLAAIALVLTVAVLPAGAARRKAAAPGGWQAPNGDLAGGLAGCLALNLVVAAVMMTTLVVGPFYLQLGLGLQPASIGLVMAIGPAISIVSGVPSGRLVDAKGSRRVLLSGLSCLACGAVLLALLPNAIGVAGYMLSIAVLTPGYQLFQAANNTAALEPAPKERHGRISGLLNLSRNIGLIAGASLMSAVFAFGVGSKDFVHATPVAIAGGMRLTFLLAGAMIVAAIGAQLWSRHRLKALAARAVGAAALQDDAAETGRIRPLDSAGRYRTK</sequence>